<feature type="domain" description="Aminoglycoside phosphotransferase" evidence="1">
    <location>
        <begin position="57"/>
        <end position="232"/>
    </location>
</feature>
<protein>
    <recommendedName>
        <fullName evidence="1">Aminoglycoside phosphotransferase domain-containing protein</fullName>
    </recommendedName>
</protein>
<reference evidence="2" key="1">
    <citation type="submission" date="2022-12" db="EMBL/GenBank/DDBJ databases">
        <authorList>
            <person name="Petersen C."/>
        </authorList>
    </citation>
    <scope>NUCLEOTIDE SEQUENCE</scope>
    <source>
        <strain evidence="2">IBT 35673</strain>
    </source>
</reference>
<evidence type="ECO:0000259" key="1">
    <source>
        <dbReference type="Pfam" id="PF01636"/>
    </source>
</evidence>
<dbReference type="PANTHER" id="PTHR21310:SF48">
    <property type="entry name" value="AMINOGLYCOSIDE PHOSPHOTRANSFERASE DOMAIN-CONTAINING PROTEIN"/>
    <property type="match status" value="1"/>
</dbReference>
<dbReference type="InterPro" id="IPR002575">
    <property type="entry name" value="Aminoglycoside_PTrfase"/>
</dbReference>
<dbReference type="InterPro" id="IPR011009">
    <property type="entry name" value="Kinase-like_dom_sf"/>
</dbReference>
<dbReference type="InterPro" id="IPR051678">
    <property type="entry name" value="AGP_Transferase"/>
</dbReference>
<evidence type="ECO:0000313" key="3">
    <source>
        <dbReference type="Proteomes" id="UP001147695"/>
    </source>
</evidence>
<organism evidence="2 3">
    <name type="scientific">Penicillium brevicompactum</name>
    <dbReference type="NCBI Taxonomy" id="5074"/>
    <lineage>
        <taxon>Eukaryota</taxon>
        <taxon>Fungi</taxon>
        <taxon>Dikarya</taxon>
        <taxon>Ascomycota</taxon>
        <taxon>Pezizomycotina</taxon>
        <taxon>Eurotiomycetes</taxon>
        <taxon>Eurotiomycetidae</taxon>
        <taxon>Eurotiales</taxon>
        <taxon>Aspergillaceae</taxon>
        <taxon>Penicillium</taxon>
    </lineage>
</organism>
<accession>A0A9W9QT54</accession>
<dbReference type="AlphaFoldDB" id="A0A9W9QT54"/>
<dbReference type="Proteomes" id="UP001147695">
    <property type="component" value="Unassembled WGS sequence"/>
</dbReference>
<dbReference type="PANTHER" id="PTHR21310">
    <property type="entry name" value="AMINOGLYCOSIDE PHOSPHOTRANSFERASE-RELATED-RELATED"/>
    <property type="match status" value="1"/>
</dbReference>
<reference evidence="2" key="2">
    <citation type="journal article" date="2023" name="IMA Fungus">
        <title>Comparative genomic study of the Penicillium genus elucidates a diverse pangenome and 15 lateral gene transfer events.</title>
        <authorList>
            <person name="Petersen C."/>
            <person name="Sorensen T."/>
            <person name="Nielsen M.R."/>
            <person name="Sondergaard T.E."/>
            <person name="Sorensen J.L."/>
            <person name="Fitzpatrick D.A."/>
            <person name="Frisvad J.C."/>
            <person name="Nielsen K.L."/>
        </authorList>
    </citation>
    <scope>NUCLEOTIDE SEQUENCE</scope>
    <source>
        <strain evidence="2">IBT 35673</strain>
    </source>
</reference>
<name>A0A9W9QT54_PENBR</name>
<dbReference type="CDD" id="cd05120">
    <property type="entry name" value="APH_ChoK_like"/>
    <property type="match status" value="1"/>
</dbReference>
<evidence type="ECO:0000313" key="2">
    <source>
        <dbReference type="EMBL" id="KAJ5345064.1"/>
    </source>
</evidence>
<comment type="caution">
    <text evidence="2">The sequence shown here is derived from an EMBL/GenBank/DDBJ whole genome shotgun (WGS) entry which is preliminary data.</text>
</comment>
<proteinExistence type="predicted"/>
<sequence>MAEVPCSACTWTPKRQSQCSYESHVSIFYSASNRAAWSLGSRYILKERGTDGPNYESANLKFLSSKTTIPVPEQLEEWKEDNGRYFQIMKRMRGKPLEQAWPTMSQEERERVASQTAEYLKQLRGLHSDRMEALGGQPIYSAFLFGGDHRKGHGPLSSDDELWAEMSERLAHVPEEVRAKLRERLPAAAPYTFTHGDLTDVNIMVEDGNLVGIIDWEGAGYYPVWWEFAALSLGLGEVDCQWKRMLREYMPTQDREFYLILWALRDYPQLNETARKFFDEAGLELPVVEAVGTE</sequence>
<dbReference type="Pfam" id="PF01636">
    <property type="entry name" value="APH"/>
    <property type="match status" value="1"/>
</dbReference>
<dbReference type="SUPFAM" id="SSF56112">
    <property type="entry name" value="Protein kinase-like (PK-like)"/>
    <property type="match status" value="1"/>
</dbReference>
<dbReference type="Gene3D" id="3.90.1200.10">
    <property type="match status" value="1"/>
</dbReference>
<dbReference type="EMBL" id="JAPZBQ010000002">
    <property type="protein sequence ID" value="KAJ5345064.1"/>
    <property type="molecule type" value="Genomic_DNA"/>
</dbReference>
<gene>
    <name evidence="2" type="ORF">N7452_003068</name>
</gene>